<accession>A0A4Y2RU12</accession>
<sequence length="54" mass="5896">RKTCLPEDENDPEQVEGSQSTQATPGFRVARCCISAFERTGDILLSLAIGQRLS</sequence>
<dbReference type="AlphaFoldDB" id="A0A4Y2RU12"/>
<evidence type="ECO:0000313" key="3">
    <source>
        <dbReference type="EMBL" id="GBN79357.1"/>
    </source>
</evidence>
<evidence type="ECO:0000313" key="4">
    <source>
        <dbReference type="Proteomes" id="UP000499080"/>
    </source>
</evidence>
<reference evidence="3 4" key="1">
    <citation type="journal article" date="2019" name="Sci. Rep.">
        <title>Orb-weaving spider Araneus ventricosus genome elucidates the spidroin gene catalogue.</title>
        <authorList>
            <person name="Kono N."/>
            <person name="Nakamura H."/>
            <person name="Ohtoshi R."/>
            <person name="Moran D.A.P."/>
            <person name="Shinohara A."/>
            <person name="Yoshida Y."/>
            <person name="Fujiwara M."/>
            <person name="Mori M."/>
            <person name="Tomita M."/>
            <person name="Arakawa K."/>
        </authorList>
    </citation>
    <scope>NUCLEOTIDE SEQUENCE [LARGE SCALE GENOMIC DNA]</scope>
</reference>
<dbReference type="Proteomes" id="UP000499080">
    <property type="component" value="Unassembled WGS sequence"/>
</dbReference>
<name>A0A4Y2RU12_ARAVE</name>
<feature type="region of interest" description="Disordered" evidence="1">
    <location>
        <begin position="1"/>
        <end position="22"/>
    </location>
</feature>
<proteinExistence type="predicted"/>
<evidence type="ECO:0000313" key="2">
    <source>
        <dbReference type="EMBL" id="GBN79314.1"/>
    </source>
</evidence>
<organism evidence="3 4">
    <name type="scientific">Araneus ventricosus</name>
    <name type="common">Orbweaver spider</name>
    <name type="synonym">Epeira ventricosa</name>
    <dbReference type="NCBI Taxonomy" id="182803"/>
    <lineage>
        <taxon>Eukaryota</taxon>
        <taxon>Metazoa</taxon>
        <taxon>Ecdysozoa</taxon>
        <taxon>Arthropoda</taxon>
        <taxon>Chelicerata</taxon>
        <taxon>Arachnida</taxon>
        <taxon>Araneae</taxon>
        <taxon>Araneomorphae</taxon>
        <taxon>Entelegynae</taxon>
        <taxon>Araneoidea</taxon>
        <taxon>Araneidae</taxon>
        <taxon>Araneus</taxon>
    </lineage>
</organism>
<comment type="caution">
    <text evidence="3">The sequence shown here is derived from an EMBL/GenBank/DDBJ whole genome shotgun (WGS) entry which is preliminary data.</text>
</comment>
<keyword evidence="4" id="KW-1185">Reference proteome</keyword>
<dbReference type="EMBL" id="BGPR01147571">
    <property type="protein sequence ID" value="GBN79357.1"/>
    <property type="molecule type" value="Genomic_DNA"/>
</dbReference>
<gene>
    <name evidence="3" type="ORF">AVEN_200920_1</name>
    <name evidence="2" type="ORF">AVEN_97353_1</name>
</gene>
<evidence type="ECO:0000256" key="1">
    <source>
        <dbReference type="SAM" id="MobiDB-lite"/>
    </source>
</evidence>
<feature type="non-terminal residue" evidence="3">
    <location>
        <position position="1"/>
    </location>
</feature>
<dbReference type="EMBL" id="BGPR01147543">
    <property type="protein sequence ID" value="GBN79314.1"/>
    <property type="molecule type" value="Genomic_DNA"/>
</dbReference>
<protein>
    <submittedName>
        <fullName evidence="3">Uncharacterized protein</fullName>
    </submittedName>
</protein>
<feature type="compositionally biased region" description="Acidic residues" evidence="1">
    <location>
        <begin position="1"/>
        <end position="14"/>
    </location>
</feature>